<sequence>MNTLIPPTASTFFFFSFFFLSIFTSNLPSAAADVVTDRDGDALQNGGTYHILPCSDTSQIFRGLPVRISSPYGIAYINEGLILNLAFASSPSCAPTPSKWSVVKDLPEGEAVKLPEYPSTVSGWFKIVPSSLKYLYKVVFCASSGGTCGEVGISVDDEGMRRLVVSEDEGIMIRFTKGSSIGVPGYWGLSNVGPRRYKVSASLLIVLLFEFPSSLRASVGRGYLKSAIFLNESP</sequence>
<evidence type="ECO:0000313" key="4">
    <source>
        <dbReference type="EMBL" id="ESW12443.1"/>
    </source>
</evidence>
<dbReference type="Proteomes" id="UP000000226">
    <property type="component" value="Chromosome 8"/>
</dbReference>
<dbReference type="Pfam" id="PF00197">
    <property type="entry name" value="Kunitz_legume"/>
    <property type="match status" value="1"/>
</dbReference>
<evidence type="ECO:0000313" key="5">
    <source>
        <dbReference type="Proteomes" id="UP000000226"/>
    </source>
</evidence>
<feature type="chain" id="PRO_5004754520" evidence="3">
    <location>
        <begin position="33"/>
        <end position="234"/>
    </location>
</feature>
<dbReference type="AlphaFoldDB" id="V7B6G3"/>
<evidence type="ECO:0000256" key="1">
    <source>
        <dbReference type="ARBA" id="ARBA00005440"/>
    </source>
</evidence>
<dbReference type="SUPFAM" id="SSF50386">
    <property type="entry name" value="STI-like"/>
    <property type="match status" value="1"/>
</dbReference>
<keyword evidence="2" id="KW-1015">Disulfide bond</keyword>
<dbReference type="OMA" id="LYKVVFC"/>
<dbReference type="GO" id="GO:0004866">
    <property type="term" value="F:endopeptidase inhibitor activity"/>
    <property type="evidence" value="ECO:0007669"/>
    <property type="project" value="InterPro"/>
</dbReference>
<dbReference type="STRING" id="3885.V7B6G3"/>
<dbReference type="EMBL" id="CM002295">
    <property type="protein sequence ID" value="ESW12443.1"/>
    <property type="molecule type" value="Genomic_DNA"/>
</dbReference>
<proteinExistence type="inferred from homology"/>
<dbReference type="PROSITE" id="PS00283">
    <property type="entry name" value="SOYBEAN_KUNITZ"/>
    <property type="match status" value="1"/>
</dbReference>
<reference evidence="5" key="1">
    <citation type="journal article" date="2014" name="Nat. Genet.">
        <title>A reference genome for common bean and genome-wide analysis of dual domestications.</title>
        <authorList>
            <person name="Schmutz J."/>
            <person name="McClean P.E."/>
            <person name="Mamidi S."/>
            <person name="Wu G.A."/>
            <person name="Cannon S.B."/>
            <person name="Grimwood J."/>
            <person name="Jenkins J."/>
            <person name="Shu S."/>
            <person name="Song Q."/>
            <person name="Chavarro C."/>
            <person name="Torres-Torres M."/>
            <person name="Geffroy V."/>
            <person name="Moghaddam S.M."/>
            <person name="Gao D."/>
            <person name="Abernathy B."/>
            <person name="Barry K."/>
            <person name="Blair M."/>
            <person name="Brick M.A."/>
            <person name="Chovatia M."/>
            <person name="Gepts P."/>
            <person name="Goodstein D.M."/>
            <person name="Gonzales M."/>
            <person name="Hellsten U."/>
            <person name="Hyten D.L."/>
            <person name="Jia G."/>
            <person name="Kelly J.D."/>
            <person name="Kudrna D."/>
            <person name="Lee R."/>
            <person name="Richard M.M."/>
            <person name="Miklas P.N."/>
            <person name="Osorno J.M."/>
            <person name="Rodrigues J."/>
            <person name="Thareau V."/>
            <person name="Urrea C.A."/>
            <person name="Wang M."/>
            <person name="Yu Y."/>
            <person name="Zhang M."/>
            <person name="Wing R.A."/>
            <person name="Cregan P.B."/>
            <person name="Rokhsar D.S."/>
            <person name="Jackson S.A."/>
        </authorList>
    </citation>
    <scope>NUCLEOTIDE SEQUENCE [LARGE SCALE GENOMIC DNA]</scope>
    <source>
        <strain evidence="5">cv. G19833</strain>
    </source>
</reference>
<dbReference type="OrthoDB" id="1872570at2759"/>
<evidence type="ECO:0000256" key="3">
    <source>
        <dbReference type="SAM" id="SignalP"/>
    </source>
</evidence>
<dbReference type="Gene3D" id="2.80.10.50">
    <property type="match status" value="1"/>
</dbReference>
<dbReference type="InterPro" id="IPR002160">
    <property type="entry name" value="Prot_inh_Kunz-lg"/>
</dbReference>
<organism evidence="4 5">
    <name type="scientific">Phaseolus vulgaris</name>
    <name type="common">Kidney bean</name>
    <name type="synonym">French bean</name>
    <dbReference type="NCBI Taxonomy" id="3885"/>
    <lineage>
        <taxon>Eukaryota</taxon>
        <taxon>Viridiplantae</taxon>
        <taxon>Streptophyta</taxon>
        <taxon>Embryophyta</taxon>
        <taxon>Tracheophyta</taxon>
        <taxon>Spermatophyta</taxon>
        <taxon>Magnoliopsida</taxon>
        <taxon>eudicotyledons</taxon>
        <taxon>Gunneridae</taxon>
        <taxon>Pentapetalae</taxon>
        <taxon>rosids</taxon>
        <taxon>fabids</taxon>
        <taxon>Fabales</taxon>
        <taxon>Fabaceae</taxon>
        <taxon>Papilionoideae</taxon>
        <taxon>50 kb inversion clade</taxon>
        <taxon>NPAAA clade</taxon>
        <taxon>indigoferoid/millettioid clade</taxon>
        <taxon>Phaseoleae</taxon>
        <taxon>Phaseolus</taxon>
    </lineage>
</organism>
<dbReference type="SMR" id="V7B6G3"/>
<dbReference type="Gramene" id="ESW12443">
    <property type="protein sequence ID" value="ESW12443"/>
    <property type="gene ID" value="PHAVU_008G113100g"/>
</dbReference>
<keyword evidence="5" id="KW-1185">Reference proteome</keyword>
<dbReference type="InterPro" id="IPR011065">
    <property type="entry name" value="Kunitz_inhibitor_STI-like_sf"/>
</dbReference>
<dbReference type="PANTHER" id="PTHR33107">
    <property type="entry name" value="KUNITZ TRYPSIN INHIBITOR 2"/>
    <property type="match status" value="1"/>
</dbReference>
<dbReference type="SMART" id="SM00452">
    <property type="entry name" value="STI"/>
    <property type="match status" value="1"/>
</dbReference>
<evidence type="ECO:0000256" key="2">
    <source>
        <dbReference type="ARBA" id="ARBA00023157"/>
    </source>
</evidence>
<dbReference type="MEROPS" id="I03.001"/>
<keyword evidence="3" id="KW-0732">Signal</keyword>
<protein>
    <submittedName>
        <fullName evidence="4">Uncharacterized protein</fullName>
    </submittedName>
</protein>
<comment type="similarity">
    <text evidence="1">Belongs to the protease inhibitor I3 (leguminous Kunitz-type inhibitor) family.</text>
</comment>
<feature type="signal peptide" evidence="3">
    <location>
        <begin position="1"/>
        <end position="32"/>
    </location>
</feature>
<accession>V7B6G3</accession>
<dbReference type="PANTHER" id="PTHR33107:SF81">
    <property type="entry name" value="TRYPSIN INHIBITOR A"/>
    <property type="match status" value="1"/>
</dbReference>
<name>V7B6G3_PHAVU</name>
<gene>
    <name evidence="4" type="ORF">PHAVU_008G113100g</name>
</gene>